<gene>
    <name evidence="2" type="ORF">GCM10010451_47150</name>
</gene>
<organism evidence="2 3">
    <name type="scientific">Streptomyces virens</name>
    <dbReference type="NCBI Taxonomy" id="285572"/>
    <lineage>
        <taxon>Bacteria</taxon>
        <taxon>Bacillati</taxon>
        <taxon>Actinomycetota</taxon>
        <taxon>Actinomycetes</taxon>
        <taxon>Kitasatosporales</taxon>
        <taxon>Streptomycetaceae</taxon>
        <taxon>Streptomyces</taxon>
    </lineage>
</organism>
<dbReference type="EMBL" id="BAAAUH010000041">
    <property type="protein sequence ID" value="GAA3191818.1"/>
    <property type="molecule type" value="Genomic_DNA"/>
</dbReference>
<name>A0ABP6PVG8_9ACTN</name>
<feature type="compositionally biased region" description="Low complexity" evidence="1">
    <location>
        <begin position="27"/>
        <end position="42"/>
    </location>
</feature>
<feature type="compositionally biased region" description="Gly residues" evidence="1">
    <location>
        <begin position="1"/>
        <end position="11"/>
    </location>
</feature>
<evidence type="ECO:0000313" key="2">
    <source>
        <dbReference type="EMBL" id="GAA3191818.1"/>
    </source>
</evidence>
<feature type="compositionally biased region" description="Pro residues" evidence="1">
    <location>
        <begin position="15"/>
        <end position="26"/>
    </location>
</feature>
<comment type="caution">
    <text evidence="2">The sequence shown here is derived from an EMBL/GenBank/DDBJ whole genome shotgun (WGS) entry which is preliminary data.</text>
</comment>
<proteinExistence type="predicted"/>
<accession>A0ABP6PVG8</accession>
<reference evidence="3" key="1">
    <citation type="journal article" date="2019" name="Int. J. Syst. Evol. Microbiol.">
        <title>The Global Catalogue of Microorganisms (GCM) 10K type strain sequencing project: providing services to taxonomists for standard genome sequencing and annotation.</title>
        <authorList>
            <consortium name="The Broad Institute Genomics Platform"/>
            <consortium name="The Broad Institute Genome Sequencing Center for Infectious Disease"/>
            <person name="Wu L."/>
            <person name="Ma J."/>
        </authorList>
    </citation>
    <scope>NUCLEOTIDE SEQUENCE [LARGE SCALE GENOMIC DNA]</scope>
    <source>
        <strain evidence="3">JCM 9095</strain>
    </source>
</reference>
<protein>
    <submittedName>
        <fullName evidence="2">Uncharacterized protein</fullName>
    </submittedName>
</protein>
<dbReference type="Proteomes" id="UP001501866">
    <property type="component" value="Unassembled WGS sequence"/>
</dbReference>
<sequence length="134" mass="13700">MFWTVAGGGGARAEPLPPVRPAPEGPPVRSVPSPSASVSREPGAPAESGVSASLPPPETVGGGWRRNLSMTWRSSAPLFTAMSLSVASTWLLRPAPTKVDQLVDQSPSKAPLMRISASASPAPAARKSAVPLSP</sequence>
<feature type="region of interest" description="Disordered" evidence="1">
    <location>
        <begin position="1"/>
        <end position="65"/>
    </location>
</feature>
<evidence type="ECO:0000256" key="1">
    <source>
        <dbReference type="SAM" id="MobiDB-lite"/>
    </source>
</evidence>
<evidence type="ECO:0000313" key="3">
    <source>
        <dbReference type="Proteomes" id="UP001501866"/>
    </source>
</evidence>
<keyword evidence="3" id="KW-1185">Reference proteome</keyword>